<feature type="signal peptide" evidence="2">
    <location>
        <begin position="1"/>
        <end position="18"/>
    </location>
</feature>
<proteinExistence type="predicted"/>
<dbReference type="EMBL" id="CAAALY010036285">
    <property type="protein sequence ID" value="VEL18275.1"/>
    <property type="molecule type" value="Genomic_DNA"/>
</dbReference>
<dbReference type="Gene3D" id="1.20.58.390">
    <property type="entry name" value="Neurotransmitter-gated ion-channel transmembrane domain"/>
    <property type="match status" value="1"/>
</dbReference>
<reference evidence="3" key="1">
    <citation type="submission" date="2018-11" db="EMBL/GenBank/DDBJ databases">
        <authorList>
            <consortium name="Pathogen Informatics"/>
        </authorList>
    </citation>
    <scope>NUCLEOTIDE SEQUENCE</scope>
</reference>
<feature type="region of interest" description="Disordered" evidence="1">
    <location>
        <begin position="54"/>
        <end position="88"/>
    </location>
</feature>
<evidence type="ECO:0000256" key="2">
    <source>
        <dbReference type="SAM" id="SignalP"/>
    </source>
</evidence>
<keyword evidence="2" id="KW-0732">Signal</keyword>
<protein>
    <submittedName>
        <fullName evidence="3">Uncharacterized protein</fullName>
    </submittedName>
</protein>
<evidence type="ECO:0000256" key="1">
    <source>
        <dbReference type="SAM" id="MobiDB-lite"/>
    </source>
</evidence>
<feature type="non-terminal residue" evidence="3">
    <location>
        <position position="186"/>
    </location>
</feature>
<name>A0A3S5CLH1_9PLAT</name>
<dbReference type="InterPro" id="IPR038050">
    <property type="entry name" value="Neuro_actylchol_rec"/>
</dbReference>
<feature type="compositionally biased region" description="Basic and acidic residues" evidence="1">
    <location>
        <begin position="66"/>
        <end position="88"/>
    </location>
</feature>
<gene>
    <name evidence="3" type="ORF">PXEA_LOCUS11715</name>
</gene>
<evidence type="ECO:0000313" key="4">
    <source>
        <dbReference type="Proteomes" id="UP000784294"/>
    </source>
</evidence>
<evidence type="ECO:0000313" key="3">
    <source>
        <dbReference type="EMBL" id="VEL18275.1"/>
    </source>
</evidence>
<organism evidence="3 4">
    <name type="scientific">Protopolystoma xenopodis</name>
    <dbReference type="NCBI Taxonomy" id="117903"/>
    <lineage>
        <taxon>Eukaryota</taxon>
        <taxon>Metazoa</taxon>
        <taxon>Spiralia</taxon>
        <taxon>Lophotrochozoa</taxon>
        <taxon>Platyhelminthes</taxon>
        <taxon>Monogenea</taxon>
        <taxon>Polyopisthocotylea</taxon>
        <taxon>Polystomatidea</taxon>
        <taxon>Polystomatidae</taxon>
        <taxon>Protopolystoma</taxon>
    </lineage>
</organism>
<dbReference type="AlphaFoldDB" id="A0A3S5CLH1"/>
<keyword evidence="4" id="KW-1185">Reference proteome</keyword>
<accession>A0A3S5CLH1</accession>
<comment type="caution">
    <text evidence="3">The sequence shown here is derived from an EMBL/GenBank/DDBJ whole genome shotgun (WGS) entry which is preliminary data.</text>
</comment>
<dbReference type="Proteomes" id="UP000784294">
    <property type="component" value="Unassembled WGS sequence"/>
</dbReference>
<feature type="chain" id="PRO_5018633225" evidence="2">
    <location>
        <begin position="19"/>
        <end position="186"/>
    </location>
</feature>
<sequence length="186" mass="20911">MSTCLVFVFGALIEYAVANVLARKASLARIKYRNRADHTTRVIRSSFANDRPSWRRVTVPGNANEEATKVDGEEKAENESEMMARPKRETVLSVSRRWRLPCSRTLLYPTKKDGWVGENCDDNFREEDDINEEVGEDYTEPCGEEEEDASCSCVDADCEIRRGCKADAVDEQTMSCAGGGCCFSER</sequence>